<dbReference type="RefSeq" id="WP_013915100.1">
    <property type="nucleotide sequence ID" value="NC_015690.1"/>
</dbReference>
<dbReference type="HOGENOM" id="CLU_1265916_0_0_9"/>
<evidence type="ECO:0000313" key="2">
    <source>
        <dbReference type="EMBL" id="AEI39938.1"/>
    </source>
</evidence>
<evidence type="ECO:0000256" key="1">
    <source>
        <dbReference type="SAM" id="SignalP"/>
    </source>
</evidence>
<name>F8FL19_PAEMK</name>
<keyword evidence="1" id="KW-0732">Signal</keyword>
<dbReference type="PATRIC" id="fig|1036673.3.peg.1201"/>
<dbReference type="EMBL" id="CP002869">
    <property type="protein sequence ID" value="AEI39938.1"/>
    <property type="molecule type" value="Genomic_DNA"/>
</dbReference>
<gene>
    <name evidence="2" type="ordered locus">KNP414_01374</name>
</gene>
<dbReference type="Proteomes" id="UP000006620">
    <property type="component" value="Chromosome"/>
</dbReference>
<protein>
    <recommendedName>
        <fullName evidence="4">DUF4367 domain-containing protein</fullName>
    </recommendedName>
</protein>
<feature type="chain" id="PRO_5039152554" description="DUF4367 domain-containing protein" evidence="1">
    <location>
        <begin position="18"/>
        <end position="218"/>
    </location>
</feature>
<evidence type="ECO:0008006" key="4">
    <source>
        <dbReference type="Google" id="ProtNLM"/>
    </source>
</evidence>
<accession>F8FL19</accession>
<organism evidence="2 3">
    <name type="scientific">Paenibacillus mucilaginosus (strain KNP414)</name>
    <dbReference type="NCBI Taxonomy" id="1036673"/>
    <lineage>
        <taxon>Bacteria</taxon>
        <taxon>Bacillati</taxon>
        <taxon>Bacillota</taxon>
        <taxon>Bacilli</taxon>
        <taxon>Bacillales</taxon>
        <taxon>Paenibacillaceae</taxon>
        <taxon>Paenibacillus</taxon>
    </lineage>
</organism>
<feature type="signal peptide" evidence="1">
    <location>
        <begin position="1"/>
        <end position="17"/>
    </location>
</feature>
<reference evidence="2 3" key="2">
    <citation type="journal article" date="2013" name="Genome Announc.">
        <title>Genome Sequence of Growth-Improving Paenibacillus mucilaginosus Strain KNP414.</title>
        <authorList>
            <person name="Lu J.J."/>
            <person name="Wang J.F."/>
            <person name="Hu X.F."/>
        </authorList>
    </citation>
    <scope>NUCLEOTIDE SEQUENCE [LARGE SCALE GENOMIC DNA]</scope>
    <source>
        <strain evidence="2 3">KNP414</strain>
    </source>
</reference>
<dbReference type="AlphaFoldDB" id="F8FL19"/>
<proteinExistence type="predicted"/>
<evidence type="ECO:0000313" key="3">
    <source>
        <dbReference type="Proteomes" id="UP000006620"/>
    </source>
</evidence>
<reference evidence="3" key="1">
    <citation type="submission" date="2011-06" db="EMBL/GenBank/DDBJ databases">
        <title>Complete genome sequence of Paenibacillus mucilaginosus KNP414.</title>
        <authorList>
            <person name="Wang J."/>
            <person name="Hu S."/>
            <person name="Hu X."/>
            <person name="Zhang B."/>
            <person name="Dong D."/>
            <person name="Zhang S."/>
            <person name="Zhao K."/>
            <person name="Wu D."/>
        </authorList>
    </citation>
    <scope>NUCLEOTIDE SEQUENCE [LARGE SCALE GENOMIC DNA]</scope>
    <source>
        <strain evidence="3">KNP414</strain>
    </source>
</reference>
<dbReference type="KEGG" id="pms:KNP414_01374"/>
<sequence>MKHAIMALGLAASGILAVPLTGGSAEDPHIPVNPQEAADPEDAVGKDKTRIPKPIPVVVIPDSDSLIIGPPKVVPSSEIGWVPPKKKSLSYGSIEELKGFKGFPVLVPARLPGSYGSPVIHASDTSVRIIYTDADGVKLSLAQTKPVQEYTVEEMPQAVDEDRHGIIDSPWGKVKWRKLDRHYSIAWESGGLQYQIGAPTLQDGIDTLHALVALENMK</sequence>